<gene>
    <name evidence="10" type="ORF">JO380_001446</name>
</gene>
<evidence type="ECO:0000256" key="6">
    <source>
        <dbReference type="ARBA" id="ARBA00023136"/>
    </source>
</evidence>
<keyword evidence="2" id="KW-0813">Transport</keyword>
<feature type="region of interest" description="Disordered" evidence="7">
    <location>
        <begin position="409"/>
        <end position="450"/>
    </location>
</feature>
<evidence type="ECO:0000256" key="1">
    <source>
        <dbReference type="ARBA" id="ARBA00004651"/>
    </source>
</evidence>
<dbReference type="Pfam" id="PF05977">
    <property type="entry name" value="MFS_3"/>
    <property type="match status" value="1"/>
</dbReference>
<dbReference type="InterPro" id="IPR010290">
    <property type="entry name" value="TM_effector"/>
</dbReference>
<accession>A0ABU0GKD3</accession>
<dbReference type="Gene3D" id="1.20.1250.20">
    <property type="entry name" value="MFS general substrate transporter like domains"/>
    <property type="match status" value="1"/>
</dbReference>
<keyword evidence="6 8" id="KW-0472">Membrane</keyword>
<evidence type="ECO:0000256" key="2">
    <source>
        <dbReference type="ARBA" id="ARBA00022448"/>
    </source>
</evidence>
<feature type="transmembrane region" description="Helical" evidence="8">
    <location>
        <begin position="42"/>
        <end position="64"/>
    </location>
</feature>
<feature type="compositionally biased region" description="Basic and acidic residues" evidence="7">
    <location>
        <begin position="409"/>
        <end position="419"/>
    </location>
</feature>
<dbReference type="PROSITE" id="PS50850">
    <property type="entry name" value="MFS"/>
    <property type="match status" value="1"/>
</dbReference>
<dbReference type="EMBL" id="JAUSVM010000001">
    <property type="protein sequence ID" value="MDQ0425065.1"/>
    <property type="molecule type" value="Genomic_DNA"/>
</dbReference>
<keyword evidence="5 8" id="KW-1133">Transmembrane helix</keyword>
<evidence type="ECO:0000256" key="8">
    <source>
        <dbReference type="SAM" id="Phobius"/>
    </source>
</evidence>
<dbReference type="SUPFAM" id="SSF103473">
    <property type="entry name" value="MFS general substrate transporter"/>
    <property type="match status" value="1"/>
</dbReference>
<evidence type="ECO:0000259" key="9">
    <source>
        <dbReference type="PROSITE" id="PS50850"/>
    </source>
</evidence>
<dbReference type="PANTHER" id="PTHR23513:SF6">
    <property type="entry name" value="MAJOR FACILITATOR SUPERFAMILY ASSOCIATED DOMAIN-CONTAINING PROTEIN"/>
    <property type="match status" value="1"/>
</dbReference>
<feature type="transmembrane region" description="Helical" evidence="8">
    <location>
        <begin position="85"/>
        <end position="109"/>
    </location>
</feature>
<feature type="transmembrane region" description="Helical" evidence="8">
    <location>
        <begin position="352"/>
        <end position="371"/>
    </location>
</feature>
<dbReference type="PANTHER" id="PTHR23513">
    <property type="entry name" value="INTEGRAL MEMBRANE EFFLUX PROTEIN-RELATED"/>
    <property type="match status" value="1"/>
</dbReference>
<dbReference type="InterPro" id="IPR036259">
    <property type="entry name" value="MFS_trans_sf"/>
</dbReference>
<feature type="domain" description="Major facilitator superfamily (MFS) profile" evidence="9">
    <location>
        <begin position="10"/>
        <end position="402"/>
    </location>
</feature>
<dbReference type="InterPro" id="IPR020846">
    <property type="entry name" value="MFS_dom"/>
</dbReference>
<feature type="transmembrane region" description="Helical" evidence="8">
    <location>
        <begin position="224"/>
        <end position="249"/>
    </location>
</feature>
<dbReference type="CDD" id="cd06173">
    <property type="entry name" value="MFS_MefA_like"/>
    <property type="match status" value="1"/>
</dbReference>
<evidence type="ECO:0000256" key="7">
    <source>
        <dbReference type="SAM" id="MobiDB-lite"/>
    </source>
</evidence>
<evidence type="ECO:0000256" key="3">
    <source>
        <dbReference type="ARBA" id="ARBA00022475"/>
    </source>
</evidence>
<feature type="transmembrane region" description="Helical" evidence="8">
    <location>
        <begin position="161"/>
        <end position="186"/>
    </location>
</feature>
<comment type="caution">
    <text evidence="10">The sequence shown here is derived from an EMBL/GenBank/DDBJ whole genome shotgun (WGS) entry which is preliminary data.</text>
</comment>
<feature type="compositionally biased region" description="Acidic residues" evidence="7">
    <location>
        <begin position="437"/>
        <end position="450"/>
    </location>
</feature>
<evidence type="ECO:0000313" key="11">
    <source>
        <dbReference type="Proteomes" id="UP001240250"/>
    </source>
</evidence>
<evidence type="ECO:0000256" key="4">
    <source>
        <dbReference type="ARBA" id="ARBA00022692"/>
    </source>
</evidence>
<feature type="transmembrane region" description="Helical" evidence="8">
    <location>
        <begin position="377"/>
        <end position="395"/>
    </location>
</feature>
<protein>
    <submittedName>
        <fullName evidence="10">MFS family permease</fullName>
    </submittedName>
</protein>
<comment type="subcellular location">
    <subcellularLocation>
        <location evidence="1">Cell membrane</location>
        <topology evidence="1">Multi-pass membrane protein</topology>
    </subcellularLocation>
</comment>
<feature type="transmembrane region" description="Helical" evidence="8">
    <location>
        <begin position="261"/>
        <end position="282"/>
    </location>
</feature>
<keyword evidence="3" id="KW-1003">Cell membrane</keyword>
<reference evidence="10 11" key="1">
    <citation type="submission" date="2023-07" db="EMBL/GenBank/DDBJ databases">
        <title>Sequencing the genomes of 1000 actinobacteria strains.</title>
        <authorList>
            <person name="Klenk H.-P."/>
        </authorList>
    </citation>
    <scope>NUCLEOTIDE SEQUENCE [LARGE SCALE GENOMIC DNA]</scope>
    <source>
        <strain evidence="10 11">DSM 14785</strain>
    </source>
</reference>
<organism evidence="10 11">
    <name type="scientific">Cellulomonas iranensis</name>
    <dbReference type="NCBI Taxonomy" id="76862"/>
    <lineage>
        <taxon>Bacteria</taxon>
        <taxon>Bacillati</taxon>
        <taxon>Actinomycetota</taxon>
        <taxon>Actinomycetes</taxon>
        <taxon>Micrococcales</taxon>
        <taxon>Cellulomonadaceae</taxon>
        <taxon>Cellulomonas</taxon>
    </lineage>
</organism>
<feature type="transmembrane region" description="Helical" evidence="8">
    <location>
        <begin position="313"/>
        <end position="332"/>
    </location>
</feature>
<evidence type="ECO:0000313" key="10">
    <source>
        <dbReference type="EMBL" id="MDQ0425065.1"/>
    </source>
</evidence>
<proteinExistence type="predicted"/>
<name>A0ABU0GKD3_9CELL</name>
<keyword evidence="11" id="KW-1185">Reference proteome</keyword>
<evidence type="ECO:0000256" key="5">
    <source>
        <dbReference type="ARBA" id="ARBA00022989"/>
    </source>
</evidence>
<dbReference type="RefSeq" id="WP_156441932.1">
    <property type="nucleotide sequence ID" value="NZ_JAUSVM010000001.1"/>
</dbReference>
<dbReference type="Proteomes" id="UP001240250">
    <property type="component" value="Unassembled WGS sequence"/>
</dbReference>
<sequence length="450" mass="45807">MTAPARLPRAFWWLWTSSAASNLADGVLKTALPLVALGFTTSPAAVAGLSLALSLPWLVVALPAGALVDRWDRRATLVVADVARAVVVALLMVVTLTGGGSMAALYAAAVLVGVAEVFRDTTAQSVLPQVVGRDALPAANGRLHAAELTTNAFAGPPLGGVLVGVGAAVALGAPAGLWALAVLALLQVRGSFRAPRAVDAPRTTLRRDIGEGLRFLWRRPVLRTLAVMVGVTNLAMSAVSAVFVLWAVGAGSAMGLTEAQYGVLLMWLAVGAVGGSLVAGPVTARLGRTATLGVSVVGSALCLAAPAVTTDPLLVGAANTVAGFGIALWNVVTVSLRQRLTPDHLLGRVNSAYRLLAWGTMPLGAALGGLIGETWGLRWVFVVGGVVAGGLVVLLPRVGEGALVAAERAAQEDGVRGPDDEPTDDGPTGDERHDDGPPADEADGPDDVRP</sequence>
<keyword evidence="4 8" id="KW-0812">Transmembrane</keyword>
<feature type="transmembrane region" description="Helical" evidence="8">
    <location>
        <begin position="289"/>
        <end position="307"/>
    </location>
</feature>